<dbReference type="EMBL" id="LN614827">
    <property type="protein sequence ID" value="CEG56038.1"/>
    <property type="molecule type" value="Genomic_DNA"/>
</dbReference>
<gene>
    <name evidence="2" type="ORF">LFA_0584</name>
</gene>
<protein>
    <submittedName>
        <fullName evidence="2">Uncharacterized protein</fullName>
    </submittedName>
</protein>
<proteinExistence type="predicted"/>
<evidence type="ECO:0000256" key="1">
    <source>
        <dbReference type="SAM" id="MobiDB-lite"/>
    </source>
</evidence>
<keyword evidence="3" id="KW-1185">Reference proteome</keyword>
<dbReference type="STRING" id="1212491.LFA_0584"/>
<name>A0A098G0Q0_9GAMM</name>
<dbReference type="RefSeq" id="WP_045094794.1">
    <property type="nucleotide sequence ID" value="NZ_LN614827.1"/>
</dbReference>
<sequence length="106" mass="12425">MEQEEQDNYEARKLSGSEGYESAQPHLTNQQTLSLGNYERLSFDSDLFKSSNDGVKELGFESKVYWSFKEHEVEQFQKNIVLDLYNSIIRNLNLEKMKNNKTHSQV</sequence>
<organism evidence="2 3">
    <name type="scientific">Legionella fallonii LLAP-10</name>
    <dbReference type="NCBI Taxonomy" id="1212491"/>
    <lineage>
        <taxon>Bacteria</taxon>
        <taxon>Pseudomonadati</taxon>
        <taxon>Pseudomonadota</taxon>
        <taxon>Gammaproteobacteria</taxon>
        <taxon>Legionellales</taxon>
        <taxon>Legionellaceae</taxon>
        <taxon>Legionella</taxon>
    </lineage>
</organism>
<evidence type="ECO:0000313" key="2">
    <source>
        <dbReference type="EMBL" id="CEG56038.1"/>
    </source>
</evidence>
<dbReference type="KEGG" id="lfa:LFA_0584"/>
<dbReference type="Proteomes" id="UP000032430">
    <property type="component" value="Chromosome I"/>
</dbReference>
<feature type="region of interest" description="Disordered" evidence="1">
    <location>
        <begin position="1"/>
        <end position="33"/>
    </location>
</feature>
<reference evidence="3" key="1">
    <citation type="submission" date="2014-09" db="EMBL/GenBank/DDBJ databases">
        <authorList>
            <person name="Gomez-Valero L."/>
        </authorList>
    </citation>
    <scope>NUCLEOTIDE SEQUENCE [LARGE SCALE GENOMIC DNA]</scope>
    <source>
        <strain evidence="3">ATCC700992</strain>
    </source>
</reference>
<evidence type="ECO:0000313" key="3">
    <source>
        <dbReference type="Proteomes" id="UP000032430"/>
    </source>
</evidence>
<dbReference type="AlphaFoldDB" id="A0A098G0Q0"/>
<accession>A0A098G0Q0</accession>
<dbReference type="HOGENOM" id="CLU_2219832_0_0_6"/>